<proteinExistence type="predicted"/>
<accession>A0A6I6EL17</accession>
<reference evidence="4 5" key="1">
    <citation type="submission" date="2019-12" db="EMBL/GenBank/DDBJ databases">
        <title>Genome sequenceing of Clostridium bovifaecis.</title>
        <authorList>
            <person name="Yao Y."/>
        </authorList>
    </citation>
    <scope>NUCLEOTIDE SEQUENCE [LARGE SCALE GENOMIC DNA]</scope>
    <source>
        <strain evidence="4 5">BXX</strain>
    </source>
</reference>
<dbReference type="EC" id="2.3.1.-" evidence="4"/>
<dbReference type="Proteomes" id="UP000422764">
    <property type="component" value="Chromosome"/>
</dbReference>
<dbReference type="NCBIfam" id="NF007853">
    <property type="entry name" value="PRK10562.1"/>
    <property type="match status" value="1"/>
</dbReference>
<dbReference type="PANTHER" id="PTHR43800:SF1">
    <property type="entry name" value="PEPTIDYL-LYSINE N-ACETYLTRANSFERASE YJAB"/>
    <property type="match status" value="1"/>
</dbReference>
<dbReference type="SUPFAM" id="SSF55729">
    <property type="entry name" value="Acyl-CoA N-acyltransferases (Nat)"/>
    <property type="match status" value="1"/>
</dbReference>
<dbReference type="CDD" id="cd04301">
    <property type="entry name" value="NAT_SF"/>
    <property type="match status" value="1"/>
</dbReference>
<name>A0A6I6EL17_9CLOT</name>
<dbReference type="InterPro" id="IPR000182">
    <property type="entry name" value="GNAT_dom"/>
</dbReference>
<evidence type="ECO:0000313" key="4">
    <source>
        <dbReference type="EMBL" id="QGU94432.1"/>
    </source>
</evidence>
<evidence type="ECO:0000313" key="5">
    <source>
        <dbReference type="Proteomes" id="UP000422764"/>
    </source>
</evidence>
<dbReference type="GO" id="GO:0016747">
    <property type="term" value="F:acyltransferase activity, transferring groups other than amino-acyl groups"/>
    <property type="evidence" value="ECO:0007669"/>
    <property type="project" value="InterPro"/>
</dbReference>
<dbReference type="AlphaFoldDB" id="A0A6I6EL17"/>
<dbReference type="Gene3D" id="3.40.630.30">
    <property type="match status" value="1"/>
</dbReference>
<dbReference type="EMBL" id="CP046522">
    <property type="protein sequence ID" value="QGU94432.1"/>
    <property type="molecule type" value="Genomic_DNA"/>
</dbReference>
<dbReference type="PROSITE" id="PS51186">
    <property type="entry name" value="GNAT"/>
    <property type="match status" value="1"/>
</dbReference>
<organism evidence="4 5">
    <name type="scientific">Clostridium bovifaecis</name>
    <dbReference type="NCBI Taxonomy" id="2184719"/>
    <lineage>
        <taxon>Bacteria</taxon>
        <taxon>Bacillati</taxon>
        <taxon>Bacillota</taxon>
        <taxon>Clostridia</taxon>
        <taxon>Eubacteriales</taxon>
        <taxon>Clostridiaceae</taxon>
        <taxon>Clostridium</taxon>
    </lineage>
</organism>
<keyword evidence="5" id="KW-1185">Reference proteome</keyword>
<keyword evidence="1 4" id="KW-0808">Transferase</keyword>
<evidence type="ECO:0000256" key="1">
    <source>
        <dbReference type="ARBA" id="ARBA00022679"/>
    </source>
</evidence>
<dbReference type="Pfam" id="PF13673">
    <property type="entry name" value="Acetyltransf_10"/>
    <property type="match status" value="1"/>
</dbReference>
<dbReference type="InterPro" id="IPR016181">
    <property type="entry name" value="Acyl_CoA_acyltransferase"/>
</dbReference>
<gene>
    <name evidence="4" type="ORF">GOM49_04340</name>
</gene>
<evidence type="ECO:0000259" key="3">
    <source>
        <dbReference type="PROSITE" id="PS51186"/>
    </source>
</evidence>
<evidence type="ECO:0000256" key="2">
    <source>
        <dbReference type="ARBA" id="ARBA00023315"/>
    </source>
</evidence>
<protein>
    <submittedName>
        <fullName evidence="4">N-acetyltransferase</fullName>
        <ecNumber evidence="4">2.3.1.-</ecNumber>
    </submittedName>
</protein>
<feature type="domain" description="N-acetyltransferase" evidence="3">
    <location>
        <begin position="1"/>
        <end position="143"/>
    </location>
</feature>
<dbReference type="PANTHER" id="PTHR43800">
    <property type="entry name" value="PEPTIDYL-LYSINE N-ACETYLTRANSFERASE YJAB"/>
    <property type="match status" value="1"/>
</dbReference>
<sequence>MIKELEREKLNEVMEIWKEATIDAHKFIPKDYWLKNYNVVKDVYIPIAKTFVYIEKGKAIGFISIIEGEFIGALFIDINSQGKGIGTELIDFAKKRYKKLSLAVYVENNRAVEFYKEKGFVIESEGINEDSGYSEFIMSWKRALIK</sequence>
<keyword evidence="2 4" id="KW-0012">Acyltransferase</keyword>